<name>A0AAW0PVF1_9GOBI</name>
<comment type="caution">
    <text evidence="2">The sequence shown here is derived from an EMBL/GenBank/DDBJ whole genome shotgun (WGS) entry which is preliminary data.</text>
</comment>
<dbReference type="AlphaFoldDB" id="A0AAW0PVF1"/>
<protein>
    <submittedName>
        <fullName evidence="2">Uncharacterized protein</fullName>
    </submittedName>
</protein>
<accession>A0AAW0PVF1</accession>
<reference evidence="3" key="1">
    <citation type="submission" date="2024-04" db="EMBL/GenBank/DDBJ databases">
        <title>Salinicola lusitanus LLJ914,a marine bacterium isolated from the Okinawa Trough.</title>
        <authorList>
            <person name="Li J."/>
        </authorList>
    </citation>
    <scope>NUCLEOTIDE SEQUENCE [LARGE SCALE GENOMIC DNA]</scope>
</reference>
<evidence type="ECO:0000313" key="3">
    <source>
        <dbReference type="Proteomes" id="UP001460270"/>
    </source>
</evidence>
<dbReference type="Proteomes" id="UP001460270">
    <property type="component" value="Unassembled WGS sequence"/>
</dbReference>
<keyword evidence="3" id="KW-1185">Reference proteome</keyword>
<feature type="compositionally biased region" description="Acidic residues" evidence="1">
    <location>
        <begin position="139"/>
        <end position="148"/>
    </location>
</feature>
<evidence type="ECO:0000313" key="2">
    <source>
        <dbReference type="EMBL" id="KAK7930797.1"/>
    </source>
</evidence>
<feature type="region of interest" description="Disordered" evidence="1">
    <location>
        <begin position="128"/>
        <end position="148"/>
    </location>
</feature>
<dbReference type="EMBL" id="JBBPFD010000004">
    <property type="protein sequence ID" value="KAK7930797.1"/>
    <property type="molecule type" value="Genomic_DNA"/>
</dbReference>
<feature type="region of interest" description="Disordered" evidence="1">
    <location>
        <begin position="1"/>
        <end position="33"/>
    </location>
</feature>
<evidence type="ECO:0000256" key="1">
    <source>
        <dbReference type="SAM" id="MobiDB-lite"/>
    </source>
</evidence>
<sequence>MQAKDGTDNLETEDRKDHPQFTEPEEDWDELYHSEKDLDKYLAPLVVGYEGEPVVRAVHSEPEEDEDHLYHADVDSGMRLVQLEPEALEENQGRLYLEPEEDMDHIYHKNIPEMMSPFNSEVEPAAVEWPRPRKHTQPEEDLDAVYHD</sequence>
<organism evidence="2 3">
    <name type="scientific">Mugilogobius chulae</name>
    <name type="common">yellowstripe goby</name>
    <dbReference type="NCBI Taxonomy" id="88201"/>
    <lineage>
        <taxon>Eukaryota</taxon>
        <taxon>Metazoa</taxon>
        <taxon>Chordata</taxon>
        <taxon>Craniata</taxon>
        <taxon>Vertebrata</taxon>
        <taxon>Euteleostomi</taxon>
        <taxon>Actinopterygii</taxon>
        <taxon>Neopterygii</taxon>
        <taxon>Teleostei</taxon>
        <taxon>Neoteleostei</taxon>
        <taxon>Acanthomorphata</taxon>
        <taxon>Gobiaria</taxon>
        <taxon>Gobiiformes</taxon>
        <taxon>Gobioidei</taxon>
        <taxon>Gobiidae</taxon>
        <taxon>Gobionellinae</taxon>
        <taxon>Mugilogobius</taxon>
    </lineage>
</organism>
<proteinExistence type="predicted"/>
<gene>
    <name evidence="2" type="ORF">WMY93_007192</name>
</gene>